<feature type="compositionally biased region" description="Low complexity" evidence="1">
    <location>
        <begin position="397"/>
        <end position="412"/>
    </location>
</feature>
<keyword evidence="3" id="KW-1185">Reference proteome</keyword>
<feature type="compositionally biased region" description="Low complexity" evidence="1">
    <location>
        <begin position="379"/>
        <end position="389"/>
    </location>
</feature>
<feature type="non-terminal residue" evidence="2">
    <location>
        <position position="708"/>
    </location>
</feature>
<feature type="compositionally biased region" description="Low complexity" evidence="1">
    <location>
        <begin position="432"/>
        <end position="444"/>
    </location>
</feature>
<organism evidence="2 3">
    <name type="scientific">Polarella glacialis</name>
    <name type="common">Dinoflagellate</name>
    <dbReference type="NCBI Taxonomy" id="89957"/>
    <lineage>
        <taxon>Eukaryota</taxon>
        <taxon>Sar</taxon>
        <taxon>Alveolata</taxon>
        <taxon>Dinophyceae</taxon>
        <taxon>Suessiales</taxon>
        <taxon>Suessiaceae</taxon>
        <taxon>Polarella</taxon>
    </lineage>
</organism>
<dbReference type="OrthoDB" id="444823at2759"/>
<dbReference type="EMBL" id="CAJNNV010031157">
    <property type="protein sequence ID" value="CAE8634850.1"/>
    <property type="molecule type" value="Genomic_DNA"/>
</dbReference>
<feature type="region of interest" description="Disordered" evidence="1">
    <location>
        <begin position="352"/>
        <end position="532"/>
    </location>
</feature>
<protein>
    <submittedName>
        <fullName evidence="2">Uncharacterized protein</fullName>
    </submittedName>
</protein>
<feature type="compositionally biased region" description="Polar residues" evidence="1">
    <location>
        <begin position="512"/>
        <end position="528"/>
    </location>
</feature>
<feature type="compositionally biased region" description="Basic and acidic residues" evidence="1">
    <location>
        <begin position="483"/>
        <end position="493"/>
    </location>
</feature>
<evidence type="ECO:0000313" key="3">
    <source>
        <dbReference type="Proteomes" id="UP000654075"/>
    </source>
</evidence>
<feature type="compositionally biased region" description="Low complexity" evidence="1">
    <location>
        <begin position="271"/>
        <end position="287"/>
    </location>
</feature>
<evidence type="ECO:0000256" key="1">
    <source>
        <dbReference type="SAM" id="MobiDB-lite"/>
    </source>
</evidence>
<accession>A0A813HB22</accession>
<sequence length="708" mass="76309">MELGFWSLLAKDSGDEALPLKQRIPEVALFRGHVLEAGFFSNQRGLLQRRSSSELSKEVLLDRILALASRKGDAGDLSLQTPVAILRRHGSSSSPPKAEVLSASQLLELLERPGRGPVLPGQPIGEDEEWSLQSLVLPESNLRIVAVYSRDHLGEERLDVVGRSFSSVYLLGDLHAPWAGTPGSAEAGVEHAAVEVPEAQAAGAEAKTLAMVRYVQRFSGYAVDSLITEFVLDTAGRSVLQAFWKVDLSSGKAKLGHEASPSLSTATPLQSPSLSTAASMSCSTATSRPASASLMSTSRPVSAVSADRKDGFESGAGPKAASWYKDSQDLQIEEDYSDDNEIEEAIERIRASASARPKAAHGRSRDAQPSQSEPSWAVPSSAQTGASASPAPPAAPQPTTRRPTPRAKASAKVEPMARASDGSLNPTTHQMPSRAGSARSRPAAQLRRNSSSSPRLAHAAPQRPLSARSQRAGGRPRPASADSGRRTASDARLGRPTSASSSRRDAAGGWSTTSSGHYGGNASRQSSPARVVVPNIQTSQLISRHISERESRPRMISALARQLERFREHIPAFAAQRRAVQAFIAGKQRCLAEKAKEVDRMDEQKSSLHRANDTQYDLLMQGLRIQIEEAKAKSSERRCQLEESLQEEQELSRHLAGQEQSNKALRASLDRTILQMEEVQASILQLEAKTQLGADQDDRDLPELAKMC</sequence>
<gene>
    <name evidence="2" type="ORF">PGLA1383_LOCUS50467</name>
</gene>
<evidence type="ECO:0000313" key="2">
    <source>
        <dbReference type="EMBL" id="CAE8634850.1"/>
    </source>
</evidence>
<reference evidence="2" key="1">
    <citation type="submission" date="2021-02" db="EMBL/GenBank/DDBJ databases">
        <authorList>
            <person name="Dougan E. K."/>
            <person name="Rhodes N."/>
            <person name="Thang M."/>
            <person name="Chan C."/>
        </authorList>
    </citation>
    <scope>NUCLEOTIDE SEQUENCE</scope>
</reference>
<proteinExistence type="predicted"/>
<feature type="region of interest" description="Disordered" evidence="1">
    <location>
        <begin position="256"/>
        <end position="326"/>
    </location>
</feature>
<comment type="caution">
    <text evidence="2">The sequence shown here is derived from an EMBL/GenBank/DDBJ whole genome shotgun (WGS) entry which is preliminary data.</text>
</comment>
<feature type="compositionally biased region" description="Polar residues" evidence="1">
    <location>
        <begin position="261"/>
        <end position="270"/>
    </location>
</feature>
<name>A0A813HB22_POLGL</name>
<feature type="compositionally biased region" description="Polar residues" evidence="1">
    <location>
        <begin position="288"/>
        <end position="300"/>
    </location>
</feature>
<dbReference type="Proteomes" id="UP000654075">
    <property type="component" value="Unassembled WGS sequence"/>
</dbReference>
<feature type="compositionally biased region" description="Polar residues" evidence="1">
    <location>
        <begin position="422"/>
        <end position="431"/>
    </location>
</feature>
<dbReference type="AlphaFoldDB" id="A0A813HB22"/>